<evidence type="ECO:0000313" key="5">
    <source>
        <dbReference type="Proteomes" id="UP000318065"/>
    </source>
</evidence>
<dbReference type="InterPro" id="IPR012938">
    <property type="entry name" value="Glc/Sorbosone_DH"/>
</dbReference>
<dbReference type="Proteomes" id="UP000318065">
    <property type="component" value="Chromosome"/>
</dbReference>
<dbReference type="PANTHER" id="PTHR19328:SF13">
    <property type="entry name" value="HIPL1 PROTEIN"/>
    <property type="match status" value="1"/>
</dbReference>
<keyword evidence="5" id="KW-1185">Reference proteome</keyword>
<dbReference type="AlphaFoldDB" id="A0A510HM07"/>
<evidence type="ECO:0000313" key="4">
    <source>
        <dbReference type="EMBL" id="BBL81041.1"/>
    </source>
</evidence>
<name>A0A510HM07_9ACTN</name>
<dbReference type="SUPFAM" id="SSF50952">
    <property type="entry name" value="Soluble quinoprotein glucose dehydrogenase"/>
    <property type="match status" value="1"/>
</dbReference>
<gene>
    <name evidence="4" type="ORF">RxyAA322_28950</name>
</gene>
<dbReference type="PROSITE" id="PS51257">
    <property type="entry name" value="PROKAR_LIPOPROTEIN"/>
    <property type="match status" value="1"/>
</dbReference>
<dbReference type="EMBL" id="AP019791">
    <property type="protein sequence ID" value="BBL81041.1"/>
    <property type="molecule type" value="Genomic_DNA"/>
</dbReference>
<feature type="domain" description="Glucose/Sorbosone dehydrogenase" evidence="3">
    <location>
        <begin position="46"/>
        <end position="349"/>
    </location>
</feature>
<dbReference type="RefSeq" id="WP_143528974.1">
    <property type="nucleotide sequence ID" value="NZ_AP019791.1"/>
</dbReference>
<evidence type="ECO:0000259" key="3">
    <source>
        <dbReference type="Pfam" id="PF07995"/>
    </source>
</evidence>
<dbReference type="OrthoDB" id="9770043at2"/>
<evidence type="ECO:0000256" key="1">
    <source>
        <dbReference type="SAM" id="MobiDB-lite"/>
    </source>
</evidence>
<feature type="compositionally biased region" description="Basic and acidic residues" evidence="1">
    <location>
        <begin position="346"/>
        <end position="368"/>
    </location>
</feature>
<proteinExistence type="predicted"/>
<accession>A0A510HM07</accession>
<dbReference type="Pfam" id="PF07995">
    <property type="entry name" value="GSDH"/>
    <property type="match status" value="1"/>
</dbReference>
<protein>
    <submittedName>
        <fullName evidence="4">Glucose sorbosone dehydrogenase</fullName>
    </submittedName>
</protein>
<feature type="signal peptide" evidence="2">
    <location>
        <begin position="1"/>
        <end position="26"/>
    </location>
</feature>
<dbReference type="InterPro" id="IPR011042">
    <property type="entry name" value="6-blade_b-propeller_TolB-like"/>
</dbReference>
<sequence length="368" mass="40134">MGSSLPRLPLIALALLVAVSCTGAPAPERRDAGGEDLRVETVLTGLDTPWEVVFAPDGRIFVTERPGTVLVVEEGEVRKEPYARLPVVEAGEGGQLGLALHPDFRRNGVLYAYYTTREDGRLRNRLVRLVDEGGTARQAEVLLEAPAASIHDGGRVRVGPDGRLYATLGDTANSGLAQDPRALAGKIIRLELDGSVPEDNPFPGSPVYSYGHRNPQGLAWDGRGNLYATEHGQSAHDELNLVRPGRNYGWPVIEGDERREGMVAPILHSGEQTWAPSGAEYVREGPWRGSILFTGLRGESLHRVEIDPEDPGRVVRHREYLKGEYGRLRTVVQGPDGALYLLTSNRDGRGDPDPSDDRLLRVEVRGGE</sequence>
<organism evidence="4 5">
    <name type="scientific">Rubrobacter xylanophilus</name>
    <dbReference type="NCBI Taxonomy" id="49319"/>
    <lineage>
        <taxon>Bacteria</taxon>
        <taxon>Bacillati</taxon>
        <taxon>Actinomycetota</taxon>
        <taxon>Rubrobacteria</taxon>
        <taxon>Rubrobacterales</taxon>
        <taxon>Rubrobacteraceae</taxon>
        <taxon>Rubrobacter</taxon>
    </lineage>
</organism>
<dbReference type="InterPro" id="IPR011041">
    <property type="entry name" value="Quinoprot_gluc/sorb_DH_b-prop"/>
</dbReference>
<feature type="chain" id="PRO_5022178417" evidence="2">
    <location>
        <begin position="27"/>
        <end position="368"/>
    </location>
</feature>
<dbReference type="Gene3D" id="2.120.10.30">
    <property type="entry name" value="TolB, C-terminal domain"/>
    <property type="match status" value="1"/>
</dbReference>
<dbReference type="PANTHER" id="PTHR19328">
    <property type="entry name" value="HEDGEHOG-INTERACTING PROTEIN"/>
    <property type="match status" value="1"/>
</dbReference>
<evidence type="ECO:0000256" key="2">
    <source>
        <dbReference type="SAM" id="SignalP"/>
    </source>
</evidence>
<feature type="region of interest" description="Disordered" evidence="1">
    <location>
        <begin position="344"/>
        <end position="368"/>
    </location>
</feature>
<keyword evidence="2" id="KW-0732">Signal</keyword>
<reference evidence="4" key="1">
    <citation type="journal article" date="2019" name="Microbiol. Resour. Announc.">
        <title>Complete Genome Sequence of Rubrobacter xylanophilus Strain AA3-22, Isolated from Arima Onsen in Japan.</title>
        <authorList>
            <person name="Tomariguchi N."/>
            <person name="Miyazaki K."/>
        </authorList>
    </citation>
    <scope>NUCLEOTIDE SEQUENCE [LARGE SCALE GENOMIC DNA]</scope>
    <source>
        <strain evidence="4">AA3-22</strain>
    </source>
</reference>